<keyword evidence="2" id="KW-1185">Reference proteome</keyword>
<proteinExistence type="predicted"/>
<name>A0AAV4SQ79_CAEEX</name>
<comment type="caution">
    <text evidence="1">The sequence shown here is derived from an EMBL/GenBank/DDBJ whole genome shotgun (WGS) entry which is preliminary data.</text>
</comment>
<gene>
    <name evidence="1" type="ORF">CEXT_162881</name>
</gene>
<reference evidence="1 2" key="1">
    <citation type="submission" date="2021-06" db="EMBL/GenBank/DDBJ databases">
        <title>Caerostris extrusa draft genome.</title>
        <authorList>
            <person name="Kono N."/>
            <person name="Arakawa K."/>
        </authorList>
    </citation>
    <scope>NUCLEOTIDE SEQUENCE [LARGE SCALE GENOMIC DNA]</scope>
</reference>
<sequence>MNLPLPAIISNRAMPAAAPFSHQLEQLSRRGDWSFLTTELGTILGHTWQSDLSPFQSSRFTFQGVDRRKFSRFAIMSSEFLWTAASYPQWRSLIASKTLLWMGAAAALCGLKAPVLCGEFGRGRRLSIAWIVCSEYPCLDLGA</sequence>
<accession>A0AAV4SQ79</accession>
<evidence type="ECO:0000313" key="1">
    <source>
        <dbReference type="EMBL" id="GIY33768.1"/>
    </source>
</evidence>
<dbReference type="EMBL" id="BPLR01009685">
    <property type="protein sequence ID" value="GIY33768.1"/>
    <property type="molecule type" value="Genomic_DNA"/>
</dbReference>
<organism evidence="1 2">
    <name type="scientific">Caerostris extrusa</name>
    <name type="common">Bark spider</name>
    <name type="synonym">Caerostris bankana</name>
    <dbReference type="NCBI Taxonomy" id="172846"/>
    <lineage>
        <taxon>Eukaryota</taxon>
        <taxon>Metazoa</taxon>
        <taxon>Ecdysozoa</taxon>
        <taxon>Arthropoda</taxon>
        <taxon>Chelicerata</taxon>
        <taxon>Arachnida</taxon>
        <taxon>Araneae</taxon>
        <taxon>Araneomorphae</taxon>
        <taxon>Entelegynae</taxon>
        <taxon>Araneoidea</taxon>
        <taxon>Araneidae</taxon>
        <taxon>Caerostris</taxon>
    </lineage>
</organism>
<protein>
    <submittedName>
        <fullName evidence="1">Uncharacterized protein</fullName>
    </submittedName>
</protein>
<dbReference type="Proteomes" id="UP001054945">
    <property type="component" value="Unassembled WGS sequence"/>
</dbReference>
<evidence type="ECO:0000313" key="2">
    <source>
        <dbReference type="Proteomes" id="UP001054945"/>
    </source>
</evidence>
<dbReference type="AlphaFoldDB" id="A0AAV4SQ79"/>